<proteinExistence type="inferred from homology"/>
<comment type="caution">
    <text evidence="8">The sequence shown here is derived from an EMBL/GenBank/DDBJ whole genome shotgun (WGS) entry which is preliminary data.</text>
</comment>
<evidence type="ECO:0000256" key="7">
    <source>
        <dbReference type="SAM" id="Phobius"/>
    </source>
</evidence>
<evidence type="ECO:0000313" key="8">
    <source>
        <dbReference type="EMBL" id="KAG8376351.1"/>
    </source>
</evidence>
<dbReference type="Pfam" id="PF00854">
    <property type="entry name" value="PTR2"/>
    <property type="match status" value="1"/>
</dbReference>
<evidence type="ECO:0000256" key="1">
    <source>
        <dbReference type="ARBA" id="ARBA00004141"/>
    </source>
</evidence>
<dbReference type="InterPro" id="IPR036259">
    <property type="entry name" value="MFS_trans_sf"/>
</dbReference>
<evidence type="ECO:0000256" key="5">
    <source>
        <dbReference type="ARBA" id="ARBA00023136"/>
    </source>
</evidence>
<comment type="subcellular location">
    <subcellularLocation>
        <location evidence="1">Membrane</location>
        <topology evidence="1">Multi-pass membrane protein</topology>
    </subcellularLocation>
</comment>
<comment type="similarity">
    <text evidence="2">Belongs to the major facilitator superfamily. Proton-dependent oligopeptide transporter (POT/PTR) (TC 2.A.17) family.</text>
</comment>
<dbReference type="Proteomes" id="UP000826271">
    <property type="component" value="Unassembled WGS sequence"/>
</dbReference>
<evidence type="ECO:0000256" key="2">
    <source>
        <dbReference type="ARBA" id="ARBA00005982"/>
    </source>
</evidence>
<protein>
    <submittedName>
        <fullName evidence="8">Uncharacterized protein</fullName>
    </submittedName>
</protein>
<comment type="similarity">
    <text evidence="6">Belongs to the major facilitator superfamily. Phosphate:H(+) symporter (TC 2.A.1.9) family.</text>
</comment>
<dbReference type="Gene3D" id="1.20.1250.20">
    <property type="entry name" value="MFS general substrate transporter like domains"/>
    <property type="match status" value="1"/>
</dbReference>
<evidence type="ECO:0000256" key="4">
    <source>
        <dbReference type="ARBA" id="ARBA00022989"/>
    </source>
</evidence>
<feature type="transmembrane region" description="Helical" evidence="7">
    <location>
        <begin position="91"/>
        <end position="109"/>
    </location>
</feature>
<organism evidence="8 9">
    <name type="scientific">Buddleja alternifolia</name>
    <dbReference type="NCBI Taxonomy" id="168488"/>
    <lineage>
        <taxon>Eukaryota</taxon>
        <taxon>Viridiplantae</taxon>
        <taxon>Streptophyta</taxon>
        <taxon>Embryophyta</taxon>
        <taxon>Tracheophyta</taxon>
        <taxon>Spermatophyta</taxon>
        <taxon>Magnoliopsida</taxon>
        <taxon>eudicotyledons</taxon>
        <taxon>Gunneridae</taxon>
        <taxon>Pentapetalae</taxon>
        <taxon>asterids</taxon>
        <taxon>lamiids</taxon>
        <taxon>Lamiales</taxon>
        <taxon>Scrophulariaceae</taxon>
        <taxon>Buddlejeae</taxon>
        <taxon>Buddleja</taxon>
    </lineage>
</organism>
<gene>
    <name evidence="8" type="ORF">BUALT_Bualt09G0054100</name>
</gene>
<dbReference type="GO" id="GO:0016020">
    <property type="term" value="C:membrane"/>
    <property type="evidence" value="ECO:0007669"/>
    <property type="project" value="UniProtKB-SubCell"/>
</dbReference>
<name>A0AAV6X7G8_9LAMI</name>
<dbReference type="EMBL" id="WHWC01000009">
    <property type="protein sequence ID" value="KAG8376351.1"/>
    <property type="molecule type" value="Genomic_DNA"/>
</dbReference>
<dbReference type="AlphaFoldDB" id="A0AAV6X7G8"/>
<dbReference type="PANTHER" id="PTHR11654">
    <property type="entry name" value="OLIGOPEPTIDE TRANSPORTER-RELATED"/>
    <property type="match status" value="1"/>
</dbReference>
<keyword evidence="3 7" id="KW-0812">Transmembrane</keyword>
<dbReference type="InterPro" id="IPR000109">
    <property type="entry name" value="POT_fam"/>
</dbReference>
<evidence type="ECO:0000313" key="9">
    <source>
        <dbReference type="Proteomes" id="UP000826271"/>
    </source>
</evidence>
<sequence length="157" mass="18010">MKLPLFHNYRYLNKACIIRNREKELKADGSASDPWSLCSALQVVVLKSLIELLPMWSTGIMIAVTISQHTFPMLQTSTLNRCVIENFDIPLASFGLFGILTLTIWLTLYDRVLVPRLSKHKKNSRSGDWSENLHWCWAFHLLLGHCHNCIGGEDKKE</sequence>
<evidence type="ECO:0000256" key="3">
    <source>
        <dbReference type="ARBA" id="ARBA00022692"/>
    </source>
</evidence>
<accession>A0AAV6X7G8</accession>
<keyword evidence="4 7" id="KW-1133">Transmembrane helix</keyword>
<dbReference type="GO" id="GO:0022857">
    <property type="term" value="F:transmembrane transporter activity"/>
    <property type="evidence" value="ECO:0007669"/>
    <property type="project" value="InterPro"/>
</dbReference>
<keyword evidence="5 7" id="KW-0472">Membrane</keyword>
<keyword evidence="9" id="KW-1185">Reference proteome</keyword>
<feature type="transmembrane region" description="Helical" evidence="7">
    <location>
        <begin position="52"/>
        <end position="71"/>
    </location>
</feature>
<evidence type="ECO:0000256" key="6">
    <source>
        <dbReference type="ARBA" id="ARBA00044504"/>
    </source>
</evidence>
<reference evidence="8" key="1">
    <citation type="submission" date="2019-10" db="EMBL/GenBank/DDBJ databases">
        <authorList>
            <person name="Zhang R."/>
            <person name="Pan Y."/>
            <person name="Wang J."/>
            <person name="Ma R."/>
            <person name="Yu S."/>
        </authorList>
    </citation>
    <scope>NUCLEOTIDE SEQUENCE</scope>
    <source>
        <strain evidence="8">LA-IB0</strain>
        <tissue evidence="8">Leaf</tissue>
    </source>
</reference>